<dbReference type="OrthoDB" id="194307at2157"/>
<evidence type="ECO:0000256" key="3">
    <source>
        <dbReference type="ARBA" id="ARBA00022729"/>
    </source>
</evidence>
<dbReference type="Proteomes" id="UP000766904">
    <property type="component" value="Unassembled WGS sequence"/>
</dbReference>
<sequence length="586" mass="65228">MSKREPVSNDTTGGRGYSRRAMLAGSAGLTVATSGCVRQVRTVVNRDDVEQLSLTITTLPADGDRESIQLAREVAAVLEAAGIDVSIEMRSNEEFLRAVLINHDFDLCVGQHPGGTDPDFLYEALHSLYADESGWQNPFGFANLRVDDLLEEQRRTDGDDREAAVEELLEEVVREQPFVPICVPEEHRMVRTDRFDGWEDGHPATRLGYLGLEPSEGTDRLRAVHVDARPSQNINPLTAEYRDHDPFVDLLYDSLATERDGDLEPWLAESWAYEDGVLEVQLREGCRFHDDEPLDADDVEFTYELLRDTELEEGESPSPPPQYRGPAGIVEDVERRDDHELELEVDAGEAVAERALTVPILPEHIWDDRATPATVPGVRVAGGTTEAVTTDNVPPIGSGPFRFGSRTERAHLTLERYDDHFTLRNDVDLPGPTVGELRIQIDPRSTSAIELVSTDSADVTSSILETYVLDDIEEADDTAMLESPSWTFYHLGFNARRAPFGNPRFRRAVAGLIDKAWLAEDVFHGYAEPTATPVADEWTPDDLVWDGEDPVTPFLGGDGDLDVDAAREAFEDAGFRYDGETLRVRR</sequence>
<keyword evidence="2" id="KW-0813">Transport</keyword>
<keyword evidence="3" id="KW-0732">Signal</keyword>
<dbReference type="GO" id="GO:0015833">
    <property type="term" value="P:peptide transport"/>
    <property type="evidence" value="ECO:0007669"/>
    <property type="project" value="TreeGrafter"/>
</dbReference>
<dbReference type="CDD" id="cd00995">
    <property type="entry name" value="PBP2_NikA_DppA_OppA_like"/>
    <property type="match status" value="1"/>
</dbReference>
<accession>A0A8J8PYV2</accession>
<dbReference type="RefSeq" id="WP_148860731.1">
    <property type="nucleotide sequence ID" value="NZ_PHNJ01000027.1"/>
</dbReference>
<reference evidence="5" key="1">
    <citation type="submission" date="2017-11" db="EMBL/GenBank/DDBJ databases">
        <authorList>
            <person name="Kajale S.C."/>
            <person name="Sharma A."/>
        </authorList>
    </citation>
    <scope>NUCLEOTIDE SEQUENCE</scope>
    <source>
        <strain evidence="5">LS1_42</strain>
    </source>
</reference>
<evidence type="ECO:0000259" key="4">
    <source>
        <dbReference type="Pfam" id="PF00496"/>
    </source>
</evidence>
<evidence type="ECO:0000256" key="2">
    <source>
        <dbReference type="ARBA" id="ARBA00022448"/>
    </source>
</evidence>
<keyword evidence="6" id="KW-1185">Reference proteome</keyword>
<feature type="domain" description="Solute-binding protein family 5" evidence="4">
    <location>
        <begin position="263"/>
        <end position="580"/>
    </location>
</feature>
<gene>
    <name evidence="5" type="ORF">CV102_25270</name>
</gene>
<dbReference type="Pfam" id="PF00496">
    <property type="entry name" value="SBP_bac_5"/>
    <property type="match status" value="1"/>
</dbReference>
<dbReference type="InterPro" id="IPR000914">
    <property type="entry name" value="SBP_5_dom"/>
</dbReference>
<dbReference type="Gene3D" id="3.40.190.10">
    <property type="entry name" value="Periplasmic binding protein-like II"/>
    <property type="match status" value="1"/>
</dbReference>
<proteinExistence type="inferred from homology"/>
<comment type="similarity">
    <text evidence="1">Belongs to the bacterial solute-binding protein 5 family.</text>
</comment>
<protein>
    <submittedName>
        <fullName evidence="5">ABC transporter substrate-binding protein</fullName>
    </submittedName>
</protein>
<comment type="caution">
    <text evidence="5">The sequence shown here is derived from an EMBL/GenBank/DDBJ whole genome shotgun (WGS) entry which is preliminary data.</text>
</comment>
<dbReference type="PANTHER" id="PTHR30290">
    <property type="entry name" value="PERIPLASMIC BINDING COMPONENT OF ABC TRANSPORTER"/>
    <property type="match status" value="1"/>
</dbReference>
<evidence type="ECO:0000256" key="1">
    <source>
        <dbReference type="ARBA" id="ARBA00005695"/>
    </source>
</evidence>
<dbReference type="SUPFAM" id="SSF53850">
    <property type="entry name" value="Periplasmic binding protein-like II"/>
    <property type="match status" value="2"/>
</dbReference>
<evidence type="ECO:0000313" key="6">
    <source>
        <dbReference type="Proteomes" id="UP000766904"/>
    </source>
</evidence>
<dbReference type="Gene3D" id="3.10.105.10">
    <property type="entry name" value="Dipeptide-binding Protein, Domain 3"/>
    <property type="match status" value="2"/>
</dbReference>
<evidence type="ECO:0000313" key="5">
    <source>
        <dbReference type="EMBL" id="TYL35922.1"/>
    </source>
</evidence>
<dbReference type="InterPro" id="IPR039424">
    <property type="entry name" value="SBP_5"/>
</dbReference>
<dbReference type="GO" id="GO:1904680">
    <property type="term" value="F:peptide transmembrane transporter activity"/>
    <property type="evidence" value="ECO:0007669"/>
    <property type="project" value="TreeGrafter"/>
</dbReference>
<dbReference type="AlphaFoldDB" id="A0A8J8PYV2"/>
<dbReference type="EMBL" id="PHNJ01000027">
    <property type="protein sequence ID" value="TYL35922.1"/>
    <property type="molecule type" value="Genomic_DNA"/>
</dbReference>
<organism evidence="5 6">
    <name type="scientific">Natronococcus pandeyae</name>
    <dbReference type="NCBI Taxonomy" id="2055836"/>
    <lineage>
        <taxon>Archaea</taxon>
        <taxon>Methanobacteriati</taxon>
        <taxon>Methanobacteriota</taxon>
        <taxon>Stenosarchaea group</taxon>
        <taxon>Halobacteria</taxon>
        <taxon>Halobacteriales</taxon>
        <taxon>Natrialbaceae</taxon>
        <taxon>Natronococcus</taxon>
    </lineage>
</organism>
<dbReference type="PANTHER" id="PTHR30290:SF9">
    <property type="entry name" value="OLIGOPEPTIDE-BINDING PROTEIN APPA"/>
    <property type="match status" value="1"/>
</dbReference>
<name>A0A8J8PYV2_9EURY</name>